<dbReference type="InterPro" id="IPR017907">
    <property type="entry name" value="Znf_RING_CS"/>
</dbReference>
<evidence type="ECO:0000256" key="1">
    <source>
        <dbReference type="ARBA" id="ARBA00000900"/>
    </source>
</evidence>
<proteinExistence type="predicted"/>
<evidence type="ECO:0000256" key="5">
    <source>
        <dbReference type="ARBA" id="ARBA00022723"/>
    </source>
</evidence>
<dbReference type="PROSITE" id="PS50089">
    <property type="entry name" value="ZF_RING_2"/>
    <property type="match status" value="1"/>
</dbReference>
<evidence type="ECO:0000313" key="14">
    <source>
        <dbReference type="Proteomes" id="UP001627284"/>
    </source>
</evidence>
<dbReference type="EMBL" id="JBJKTR010000001">
    <property type="protein sequence ID" value="KAL3382927.1"/>
    <property type="molecule type" value="Genomic_DNA"/>
</dbReference>
<keyword evidence="4 11" id="KW-0808">Transferase</keyword>
<name>A0ABD2VPL7_9SOLN</name>
<dbReference type="GO" id="GO:0005789">
    <property type="term" value="C:endoplasmic reticulum membrane"/>
    <property type="evidence" value="ECO:0007669"/>
    <property type="project" value="UniProtKB-SubCell"/>
</dbReference>
<dbReference type="AlphaFoldDB" id="A0ABD2VPL7"/>
<evidence type="ECO:0000256" key="3">
    <source>
        <dbReference type="ARBA" id="ARBA00004906"/>
    </source>
</evidence>
<comment type="domain">
    <text evidence="11">The RING-type zinc finger domain is responsible for E3 ligase activity.</text>
</comment>
<comment type="subcellular location">
    <subcellularLocation>
        <location evidence="2">Endomembrane system</location>
    </subcellularLocation>
    <subcellularLocation>
        <location evidence="11">Endoplasmic reticulum membrane</location>
        <topology evidence="11">Single-pass type IV membrane protein</topology>
    </subcellularLocation>
</comment>
<reference evidence="13 14" key="1">
    <citation type="submission" date="2024-05" db="EMBL/GenBank/DDBJ databases">
        <title>De novo assembly of an allotetraploid wild potato.</title>
        <authorList>
            <person name="Hosaka A.J."/>
        </authorList>
    </citation>
    <scope>NUCLEOTIDE SEQUENCE [LARGE SCALE GENOMIC DNA]</scope>
    <source>
        <tissue evidence="13">Young leaves</tissue>
    </source>
</reference>
<evidence type="ECO:0000256" key="9">
    <source>
        <dbReference type="ARBA" id="ARBA00023136"/>
    </source>
</evidence>
<dbReference type="InterPro" id="IPR013083">
    <property type="entry name" value="Znf_RING/FYVE/PHD"/>
</dbReference>
<evidence type="ECO:0000313" key="13">
    <source>
        <dbReference type="EMBL" id="KAL3382927.1"/>
    </source>
</evidence>
<feature type="transmembrane region" description="Helical" evidence="11">
    <location>
        <begin position="81"/>
        <end position="101"/>
    </location>
</feature>
<dbReference type="InterPro" id="IPR001841">
    <property type="entry name" value="Znf_RING"/>
</dbReference>
<comment type="pathway">
    <text evidence="3 11">Protein modification; protein ubiquitination.</text>
</comment>
<comment type="catalytic activity">
    <reaction evidence="1 11">
        <text>S-ubiquitinyl-[E2 ubiquitin-conjugating enzyme]-L-cysteine + [acceptor protein]-L-lysine = [E2 ubiquitin-conjugating enzyme]-L-cysteine + N(6)-ubiquitinyl-[acceptor protein]-L-lysine.</text>
        <dbReference type="EC" id="2.3.2.27"/>
    </reaction>
</comment>
<evidence type="ECO:0000256" key="8">
    <source>
        <dbReference type="ARBA" id="ARBA00022833"/>
    </source>
</evidence>
<evidence type="ECO:0000256" key="10">
    <source>
        <dbReference type="PROSITE-ProRule" id="PRU00175"/>
    </source>
</evidence>
<protein>
    <recommendedName>
        <fullName evidence="11">E3 ubiquitin-protein ligase RMA</fullName>
        <ecNumber evidence="11">2.3.2.27</ecNumber>
    </recommendedName>
    <alternativeName>
        <fullName evidence="11">Protein RING membrane-anchor</fullName>
    </alternativeName>
    <alternativeName>
        <fullName evidence="11">RING-type E3 ubiquitin transferase RMA</fullName>
    </alternativeName>
</protein>
<evidence type="ECO:0000256" key="4">
    <source>
        <dbReference type="ARBA" id="ARBA00022679"/>
    </source>
</evidence>
<dbReference type="GO" id="GO:0061630">
    <property type="term" value="F:ubiquitin protein ligase activity"/>
    <property type="evidence" value="ECO:0007669"/>
    <property type="project" value="UniProtKB-UniRule"/>
</dbReference>
<dbReference type="PANTHER" id="PTHR12313">
    <property type="entry name" value="E3 UBIQUITIN-PROTEIN LIGASE RNF5-RELATED"/>
    <property type="match status" value="1"/>
</dbReference>
<dbReference type="SMART" id="SM00184">
    <property type="entry name" value="RING"/>
    <property type="match status" value="1"/>
</dbReference>
<keyword evidence="11" id="KW-0812">Transmembrane</keyword>
<keyword evidence="11" id="KW-1133">Transmembrane helix</keyword>
<sequence length="300" mass="34138">MFTPTKVIQCGNWSMLASSIPLAVMSITCDKEKLLGLRRGALHTTIIIYRFSFLFSPEGHLSYCSCVLVNVLKNNGYLSLLYAWLTFSALLVLCFFLVISFHDFTRLSKVRPLVMICWQVFDSWFVDMDYTTGESLDALHSADMNSDSGDFECNICFELAQDSIVTLCGHLYCWPCLYEWLQVHSHSHECPICKALIEEHKLVPIYGRGKASSDPRTRLRPGINIPKRPVGQRPQTAPAVDMDYLRHDEFDSIGGLMSMPMPSARDFMMLLFMGRLAEFHTSFLVHFTEVMLMVSITLTT</sequence>
<evidence type="ECO:0000256" key="7">
    <source>
        <dbReference type="ARBA" id="ARBA00022786"/>
    </source>
</evidence>
<keyword evidence="8 11" id="KW-0862">Zinc</keyword>
<accession>A0ABD2VPL7</accession>
<keyword evidence="5 11" id="KW-0479">Metal-binding</keyword>
<dbReference type="EC" id="2.3.2.27" evidence="11"/>
<dbReference type="InterPro" id="IPR045103">
    <property type="entry name" value="RNF5/RNF185-like"/>
</dbReference>
<gene>
    <name evidence="13" type="ORF">AABB24_002431</name>
</gene>
<keyword evidence="14" id="KW-1185">Reference proteome</keyword>
<organism evidence="13 14">
    <name type="scientific">Solanum stoloniferum</name>
    <dbReference type="NCBI Taxonomy" id="62892"/>
    <lineage>
        <taxon>Eukaryota</taxon>
        <taxon>Viridiplantae</taxon>
        <taxon>Streptophyta</taxon>
        <taxon>Embryophyta</taxon>
        <taxon>Tracheophyta</taxon>
        <taxon>Spermatophyta</taxon>
        <taxon>Magnoliopsida</taxon>
        <taxon>eudicotyledons</taxon>
        <taxon>Gunneridae</taxon>
        <taxon>Pentapetalae</taxon>
        <taxon>asterids</taxon>
        <taxon>lamiids</taxon>
        <taxon>Solanales</taxon>
        <taxon>Solanaceae</taxon>
        <taxon>Solanoideae</taxon>
        <taxon>Solaneae</taxon>
        <taxon>Solanum</taxon>
    </lineage>
</organism>
<dbReference type="GO" id="GO:0006511">
    <property type="term" value="P:ubiquitin-dependent protein catabolic process"/>
    <property type="evidence" value="ECO:0007669"/>
    <property type="project" value="UniProtKB-UniRule"/>
</dbReference>
<comment type="function">
    <text evidence="11">E3 ubiquitin-protein ligase.</text>
</comment>
<feature type="domain" description="RING-type" evidence="12">
    <location>
        <begin position="153"/>
        <end position="194"/>
    </location>
</feature>
<keyword evidence="7 11" id="KW-0833">Ubl conjugation pathway</keyword>
<keyword evidence="6 10" id="KW-0863">Zinc-finger</keyword>
<evidence type="ECO:0000259" key="12">
    <source>
        <dbReference type="PROSITE" id="PS50089"/>
    </source>
</evidence>
<dbReference type="SUPFAM" id="SSF57850">
    <property type="entry name" value="RING/U-box"/>
    <property type="match status" value="1"/>
</dbReference>
<dbReference type="GO" id="GO:0008270">
    <property type="term" value="F:zinc ion binding"/>
    <property type="evidence" value="ECO:0007669"/>
    <property type="project" value="UniProtKB-KW"/>
</dbReference>
<dbReference type="PROSITE" id="PS00518">
    <property type="entry name" value="ZF_RING_1"/>
    <property type="match status" value="1"/>
</dbReference>
<evidence type="ECO:0000256" key="11">
    <source>
        <dbReference type="RuleBase" id="RU369090"/>
    </source>
</evidence>
<comment type="caution">
    <text evidence="13">The sequence shown here is derived from an EMBL/GenBank/DDBJ whole genome shotgun (WGS) entry which is preliminary data.</text>
</comment>
<dbReference type="Proteomes" id="UP001627284">
    <property type="component" value="Unassembled WGS sequence"/>
</dbReference>
<dbReference type="Pfam" id="PF13920">
    <property type="entry name" value="zf-C3HC4_3"/>
    <property type="match status" value="1"/>
</dbReference>
<evidence type="ECO:0000256" key="6">
    <source>
        <dbReference type="ARBA" id="ARBA00022771"/>
    </source>
</evidence>
<evidence type="ECO:0000256" key="2">
    <source>
        <dbReference type="ARBA" id="ARBA00004308"/>
    </source>
</evidence>
<keyword evidence="11" id="KW-0256">Endoplasmic reticulum</keyword>
<dbReference type="Gene3D" id="3.30.40.10">
    <property type="entry name" value="Zinc/RING finger domain, C3HC4 (zinc finger)"/>
    <property type="match status" value="1"/>
</dbReference>
<keyword evidence="9 11" id="KW-0472">Membrane</keyword>